<name>A0A1U7M170_9FIRM</name>
<evidence type="ECO:0000256" key="1">
    <source>
        <dbReference type="ARBA" id="ARBA00022512"/>
    </source>
</evidence>
<gene>
    <name evidence="12" type="ORF">BIV18_07795</name>
</gene>
<dbReference type="STRING" id="1465756.BIV18_07795"/>
<sequence>MNKKKILSLIMALVMLVGVFSPLTALAAVTEPTGELSKDQLSETKPDTTEVNIFKLVTKESYKAGAPWKHNGGQIADITNLGTGVEVLQGAQFTFYKINGENDVENEKILELLKANSAKFETVDQMTALKNNGANGLTASAADTNMTSIAANKIDLATGTGLTDGHTADTGTDGKATVNLADGYYWVVESKIPDKVTGQIAVPFGLTLPLTNIEDVVDGENTIKAGTQYLKTLYIYPKNLKTDKVKIDKNHAQYDDINKKWYDQNGTEVPAADLGADYAKYEADKKTVSAELGKKVPYESKTEIPRNYKFETFSWQDVMSEGLTYNKDLEVTIDYIDADGSTQKTKQPFISSANKTTYVTERDNGFDVKVTKDQVTDTLVEYLKRGPVTFHFKYSATVNKDTVVDKPQTNSITYTPGEPNGGGKVTTGTDKSITVNKTWGDPKAEPTVSQVTYYVEDANGKGVASVTLTNTSTGKIVAGPGIEFEVGAKWYSGKFTGLKENTQYTVREAVVGYDPTYTPNGSTLGIDNKSNPDTLKPTEPKVEFHGRKFVKYDQLDGTKRLAGAEFVVKNNITGDDNDGKYLVAKTSTQTDAEKVDLTAKKTALDTAIENYNKLSAEEQAGEAGTTAKNAIDEAQKAYNKAFKDAANAYTWGDKDDAVVFVSDSKGGFEVTGLSAGDYQLEEIKAPAGYALNKTPIDFNVKNGTYKSAKDDETELEYTSTTEITDDYGKKIANKKVTIPQTGGIGTVIFTVVGIGLMAAAVVAMKRNREEA</sequence>
<keyword evidence="1" id="KW-0134">Cell wall</keyword>
<dbReference type="InterPro" id="IPR032332">
    <property type="entry name" value="GramPos_pilinD3"/>
</dbReference>
<dbReference type="Gene3D" id="2.60.40.1140">
    <property type="entry name" value="Collagen-binding surface protein Cna, B-type domain"/>
    <property type="match status" value="1"/>
</dbReference>
<evidence type="ECO:0000256" key="6">
    <source>
        <dbReference type="SAM" id="Phobius"/>
    </source>
</evidence>
<keyword evidence="2" id="KW-0964">Secreted</keyword>
<feature type="domain" description="Gram-positive cocci surface proteins LPxTG" evidence="8">
    <location>
        <begin position="732"/>
        <end position="770"/>
    </location>
</feature>
<dbReference type="AlphaFoldDB" id="A0A1U7M170"/>
<feature type="chain" id="PRO_5012685293" description="Isopeptide-forming domain-containing fimbrial protein" evidence="7">
    <location>
        <begin position="28"/>
        <end position="771"/>
    </location>
</feature>
<organism evidence="12 13">
    <name type="scientific">Peptoniphilus porci</name>
    <dbReference type="NCBI Taxonomy" id="2652280"/>
    <lineage>
        <taxon>Bacteria</taxon>
        <taxon>Bacillati</taxon>
        <taxon>Bacillota</taxon>
        <taxon>Tissierellia</taxon>
        <taxon>Tissierellales</taxon>
        <taxon>Peptoniphilaceae</taxon>
        <taxon>Peptoniphilus</taxon>
    </lineage>
</organism>
<evidence type="ECO:0000256" key="5">
    <source>
        <dbReference type="SAM" id="MobiDB-lite"/>
    </source>
</evidence>
<dbReference type="Pfam" id="PF00746">
    <property type="entry name" value="Gram_pos_anchor"/>
    <property type="match status" value="1"/>
</dbReference>
<dbReference type="Gene3D" id="2.60.40.10">
    <property type="entry name" value="Immunoglobulins"/>
    <property type="match status" value="2"/>
</dbReference>
<keyword evidence="13" id="KW-1185">Reference proteome</keyword>
<keyword evidence="6" id="KW-0472">Membrane</keyword>
<keyword evidence="3 7" id="KW-0732">Signal</keyword>
<dbReference type="Proteomes" id="UP000187166">
    <property type="component" value="Unassembled WGS sequence"/>
</dbReference>
<dbReference type="InterPro" id="IPR019931">
    <property type="entry name" value="LPXTG_anchor"/>
</dbReference>
<dbReference type="Gene3D" id="2.60.40.740">
    <property type="match status" value="1"/>
</dbReference>
<evidence type="ECO:0000313" key="13">
    <source>
        <dbReference type="Proteomes" id="UP000187166"/>
    </source>
</evidence>
<feature type="domain" description="Gram-positive pilin backbone subunit 2 Cna-B-like" evidence="9">
    <location>
        <begin position="292"/>
        <end position="412"/>
    </location>
</feature>
<dbReference type="EMBL" id="MJIH01000001">
    <property type="protein sequence ID" value="OLR65420.1"/>
    <property type="molecule type" value="Genomic_DNA"/>
</dbReference>
<evidence type="ECO:0000259" key="11">
    <source>
        <dbReference type="Pfam" id="PF17802"/>
    </source>
</evidence>
<feature type="domain" description="SpaA-like prealbumin fold" evidence="11">
    <location>
        <begin position="655"/>
        <end position="708"/>
    </location>
</feature>
<evidence type="ECO:0000259" key="9">
    <source>
        <dbReference type="Pfam" id="PF16569"/>
    </source>
</evidence>
<protein>
    <recommendedName>
        <fullName evidence="14">Isopeptide-forming domain-containing fimbrial protein</fullName>
    </recommendedName>
</protein>
<dbReference type="InterPro" id="IPR013783">
    <property type="entry name" value="Ig-like_fold"/>
</dbReference>
<evidence type="ECO:0008006" key="14">
    <source>
        <dbReference type="Google" id="ProtNLM"/>
    </source>
</evidence>
<feature type="region of interest" description="Disordered" evidence="5">
    <location>
        <begin position="409"/>
        <end position="429"/>
    </location>
</feature>
<evidence type="ECO:0000259" key="8">
    <source>
        <dbReference type="Pfam" id="PF00746"/>
    </source>
</evidence>
<dbReference type="InterPro" id="IPR041033">
    <property type="entry name" value="SpaA_PFL_dom_1"/>
</dbReference>
<comment type="caution">
    <text evidence="12">The sequence shown here is derived from an EMBL/GenBank/DDBJ whole genome shotgun (WGS) entry which is preliminary data.</text>
</comment>
<dbReference type="Pfam" id="PF16570">
    <property type="entry name" value="GramPos_pilinD3"/>
    <property type="match status" value="1"/>
</dbReference>
<dbReference type="NCBIfam" id="TIGR01167">
    <property type="entry name" value="LPXTG_anchor"/>
    <property type="match status" value="1"/>
</dbReference>
<evidence type="ECO:0000313" key="12">
    <source>
        <dbReference type="EMBL" id="OLR65420.1"/>
    </source>
</evidence>
<dbReference type="Pfam" id="PF16569">
    <property type="entry name" value="GramPos_pilinBB"/>
    <property type="match status" value="1"/>
</dbReference>
<keyword evidence="6" id="KW-1133">Transmembrane helix</keyword>
<dbReference type="InterPro" id="IPR032334">
    <property type="entry name" value="GramPos_pilinBB"/>
</dbReference>
<evidence type="ECO:0000256" key="4">
    <source>
        <dbReference type="ARBA" id="ARBA00023088"/>
    </source>
</evidence>
<evidence type="ECO:0000259" key="10">
    <source>
        <dbReference type="Pfam" id="PF16570"/>
    </source>
</evidence>
<dbReference type="Gene3D" id="1.20.58.90">
    <property type="match status" value="1"/>
</dbReference>
<reference evidence="12 13" key="1">
    <citation type="journal article" date="2016" name="Appl. Environ. Microbiol.">
        <title>Function and Phylogeny of Bacterial Butyryl Coenzyme A:Acetate Transferases and Their Diversity in the Proximal Colon of Swine.</title>
        <authorList>
            <person name="Trachsel J."/>
            <person name="Bayles D.O."/>
            <person name="Looft T."/>
            <person name="Levine U.Y."/>
            <person name="Allen H.K."/>
        </authorList>
    </citation>
    <scope>NUCLEOTIDE SEQUENCE [LARGE SCALE GENOMIC DNA]</scope>
    <source>
        <strain evidence="12 13">35-6-1</strain>
    </source>
</reference>
<feature type="transmembrane region" description="Helical" evidence="6">
    <location>
        <begin position="743"/>
        <end position="764"/>
    </location>
</feature>
<dbReference type="Pfam" id="PF17802">
    <property type="entry name" value="SpaA"/>
    <property type="match status" value="1"/>
</dbReference>
<dbReference type="NCBIfam" id="TIGR04226">
    <property type="entry name" value="RrgB_K2N_iso_D2"/>
    <property type="match status" value="1"/>
</dbReference>
<feature type="domain" description="Gram-positive pilin backbone subunit 3 Cna-B-like" evidence="10">
    <location>
        <begin position="432"/>
        <end position="568"/>
    </location>
</feature>
<evidence type="ECO:0000256" key="2">
    <source>
        <dbReference type="ARBA" id="ARBA00022525"/>
    </source>
</evidence>
<evidence type="ECO:0000256" key="3">
    <source>
        <dbReference type="ARBA" id="ARBA00022729"/>
    </source>
</evidence>
<proteinExistence type="predicted"/>
<dbReference type="InterPro" id="IPR026466">
    <property type="entry name" value="Fim_isopep_form_D2_dom"/>
</dbReference>
<evidence type="ECO:0000256" key="7">
    <source>
        <dbReference type="SAM" id="SignalP"/>
    </source>
</evidence>
<feature type="signal peptide" evidence="7">
    <location>
        <begin position="1"/>
        <end position="27"/>
    </location>
</feature>
<keyword evidence="6" id="KW-0812">Transmembrane</keyword>
<accession>A0A1U7M170</accession>
<keyword evidence="4" id="KW-0572">Peptidoglycan-anchor</keyword>